<dbReference type="InterPro" id="IPR000219">
    <property type="entry name" value="DH_dom"/>
</dbReference>
<dbReference type="PANTHER" id="PTHR12673:SF159">
    <property type="entry name" value="LD03170P"/>
    <property type="match status" value="1"/>
</dbReference>
<accession>A0A4U8UVW5</accession>
<evidence type="ECO:0000256" key="1">
    <source>
        <dbReference type="SAM" id="MobiDB-lite"/>
    </source>
</evidence>
<dbReference type="SMART" id="SM00233">
    <property type="entry name" value="PH"/>
    <property type="match status" value="1"/>
</dbReference>
<dbReference type="PROSITE" id="PS50003">
    <property type="entry name" value="PH_DOMAIN"/>
    <property type="match status" value="1"/>
</dbReference>
<feature type="region of interest" description="Disordered" evidence="1">
    <location>
        <begin position="393"/>
        <end position="417"/>
    </location>
</feature>
<reference evidence="4 5" key="2">
    <citation type="journal article" date="2019" name="G3 (Bethesda)">
        <title>Hybrid Assembly of the Genome of the Entomopathogenic Nematode Steinernema carpocapsae Identifies the X-Chromosome.</title>
        <authorList>
            <person name="Serra L."/>
            <person name="Macchietto M."/>
            <person name="Macias-Munoz A."/>
            <person name="McGill C.J."/>
            <person name="Rodriguez I.M."/>
            <person name="Rodriguez B."/>
            <person name="Murad R."/>
            <person name="Mortazavi A."/>
        </authorList>
    </citation>
    <scope>NUCLEOTIDE SEQUENCE [LARGE SCALE GENOMIC DNA]</scope>
    <source>
        <strain evidence="4 5">ALL</strain>
    </source>
</reference>
<dbReference type="GO" id="GO:0005737">
    <property type="term" value="C:cytoplasm"/>
    <property type="evidence" value="ECO:0007669"/>
    <property type="project" value="TreeGrafter"/>
</dbReference>
<dbReference type="EMBL" id="AZBU02000001">
    <property type="protein sequence ID" value="TMS35948.1"/>
    <property type="molecule type" value="Genomic_DNA"/>
</dbReference>
<gene>
    <name evidence="4" type="ORF">L596_003231</name>
</gene>
<evidence type="ECO:0000313" key="4">
    <source>
        <dbReference type="EMBL" id="TMS35948.1"/>
    </source>
</evidence>
<dbReference type="InterPro" id="IPR051092">
    <property type="entry name" value="FYVE_RhoGEF_PH"/>
</dbReference>
<dbReference type="InterPro" id="IPR001849">
    <property type="entry name" value="PH_domain"/>
</dbReference>
<protein>
    <recommendedName>
        <fullName evidence="6">DH domain-containing protein</fullName>
    </recommendedName>
</protein>
<name>A0A4U8UVW5_STECR</name>
<dbReference type="Proteomes" id="UP000298663">
    <property type="component" value="Unassembled WGS sequence"/>
</dbReference>
<proteinExistence type="predicted"/>
<reference evidence="4 5" key="1">
    <citation type="journal article" date="2015" name="Genome Biol.">
        <title>Comparative genomics of Steinernema reveals deeply conserved gene regulatory networks.</title>
        <authorList>
            <person name="Dillman A.R."/>
            <person name="Macchietto M."/>
            <person name="Porter C.F."/>
            <person name="Rogers A."/>
            <person name="Williams B."/>
            <person name="Antoshechkin I."/>
            <person name="Lee M.M."/>
            <person name="Goodwin Z."/>
            <person name="Lu X."/>
            <person name="Lewis E.E."/>
            <person name="Goodrich-Blair H."/>
            <person name="Stock S.P."/>
            <person name="Adams B.J."/>
            <person name="Sternberg P.W."/>
            <person name="Mortazavi A."/>
        </authorList>
    </citation>
    <scope>NUCLEOTIDE SEQUENCE [LARGE SCALE GENOMIC DNA]</scope>
    <source>
        <strain evidence="4 5">ALL</strain>
    </source>
</reference>
<dbReference type="SUPFAM" id="SSF48065">
    <property type="entry name" value="DBL homology domain (DH-domain)"/>
    <property type="match status" value="1"/>
</dbReference>
<dbReference type="Gene3D" id="1.20.900.10">
    <property type="entry name" value="Dbl homology (DH) domain"/>
    <property type="match status" value="1"/>
</dbReference>
<evidence type="ECO:0000313" key="5">
    <source>
        <dbReference type="Proteomes" id="UP000298663"/>
    </source>
</evidence>
<feature type="domain" description="DH" evidence="3">
    <location>
        <begin position="40"/>
        <end position="181"/>
    </location>
</feature>
<dbReference type="GO" id="GO:0005085">
    <property type="term" value="F:guanyl-nucleotide exchange factor activity"/>
    <property type="evidence" value="ECO:0007669"/>
    <property type="project" value="InterPro"/>
</dbReference>
<evidence type="ECO:0008006" key="6">
    <source>
        <dbReference type="Google" id="ProtNLM"/>
    </source>
</evidence>
<dbReference type="OrthoDB" id="245697at2759"/>
<evidence type="ECO:0000259" key="3">
    <source>
        <dbReference type="PROSITE" id="PS50010"/>
    </source>
</evidence>
<comment type="caution">
    <text evidence="4">The sequence shown here is derived from an EMBL/GenBank/DDBJ whole genome shotgun (WGS) entry which is preliminary data.</text>
</comment>
<organism evidence="4 5">
    <name type="scientific">Steinernema carpocapsae</name>
    <name type="common">Entomopathogenic nematode</name>
    <dbReference type="NCBI Taxonomy" id="34508"/>
    <lineage>
        <taxon>Eukaryota</taxon>
        <taxon>Metazoa</taxon>
        <taxon>Ecdysozoa</taxon>
        <taxon>Nematoda</taxon>
        <taxon>Chromadorea</taxon>
        <taxon>Rhabditida</taxon>
        <taxon>Tylenchina</taxon>
        <taxon>Panagrolaimomorpha</taxon>
        <taxon>Strongyloidoidea</taxon>
        <taxon>Steinernematidae</taxon>
        <taxon>Steinernema</taxon>
    </lineage>
</organism>
<dbReference type="STRING" id="34508.A0A4U8UVW5"/>
<sequence length="429" mass="49860">MMSQLYTEFKRNVRNRCSKRQDQEARATHGRPESSSVAVFANPVVQELISSEKAYLTFLDKISENFIKLMERRKLISRDESQLLFGEIETIYQVNSILYEGLQRGEIREAFECFLPYTKLYNRYAEKFERAQSFHAEKMKKDRRYCNFVTTAEIEMENKLDSLLIMPIQRVPRYIMLLNQLRNAHIVGGIEGIVGKLQIITRQIDAFVAESKNTEEMLEIEKKLNFLDGLIAPGRKLIKSGVLYEVLENTRMKRHIWLFNDILIAAKKKINGRYECCVVLPIRHCLLQSSVSNFSFTIYCRSQQVLLTSDSYGISQSWILTIELIISQAKACRSTLRKESSKQQPWKRRKTFAQQARHVSTKIETEVMNLNPLERTRNSSVLSCLPCLGTRNRTSPKTRLPPYTKSQKQRFGASQRPVPWWVTESTATS</sequence>
<feature type="domain" description="PH" evidence="2">
    <location>
        <begin position="236"/>
        <end position="327"/>
    </location>
</feature>
<dbReference type="InterPro" id="IPR011993">
    <property type="entry name" value="PH-like_dom_sf"/>
</dbReference>
<dbReference type="Gene3D" id="2.30.29.30">
    <property type="entry name" value="Pleckstrin-homology domain (PH domain)/Phosphotyrosine-binding domain (PTB)"/>
    <property type="match status" value="1"/>
</dbReference>
<dbReference type="PROSITE" id="PS50010">
    <property type="entry name" value="DH_2"/>
    <property type="match status" value="1"/>
</dbReference>
<dbReference type="SMART" id="SM00325">
    <property type="entry name" value="RhoGEF"/>
    <property type="match status" value="1"/>
</dbReference>
<keyword evidence="5" id="KW-1185">Reference proteome</keyword>
<dbReference type="SUPFAM" id="SSF50729">
    <property type="entry name" value="PH domain-like"/>
    <property type="match status" value="1"/>
</dbReference>
<dbReference type="PANTHER" id="PTHR12673">
    <property type="entry name" value="FACIOGENITAL DYSPLASIA PROTEIN"/>
    <property type="match status" value="1"/>
</dbReference>
<dbReference type="Pfam" id="PF00621">
    <property type="entry name" value="RhoGEF"/>
    <property type="match status" value="1"/>
</dbReference>
<dbReference type="AlphaFoldDB" id="A0A4U8UVW5"/>
<evidence type="ECO:0000259" key="2">
    <source>
        <dbReference type="PROSITE" id="PS50003"/>
    </source>
</evidence>
<dbReference type="InterPro" id="IPR035899">
    <property type="entry name" value="DBL_dom_sf"/>
</dbReference>